<feature type="region of interest" description="Disordered" evidence="1">
    <location>
        <begin position="1"/>
        <end position="31"/>
    </location>
</feature>
<proteinExistence type="evidence at transcript level"/>
<feature type="compositionally biased region" description="Polar residues" evidence="1">
    <location>
        <begin position="18"/>
        <end position="27"/>
    </location>
</feature>
<reference evidence="2" key="1">
    <citation type="submission" date="2009-08" db="EMBL/GenBank/DDBJ databases">
        <authorList>
            <person name="Cheung F."/>
            <person name="Xiao Y."/>
            <person name="Chan A."/>
            <person name="Moskal W."/>
            <person name="Town C.D."/>
        </authorList>
    </citation>
    <scope>NUCLEOTIDE SEQUENCE</scope>
</reference>
<sequence>MENKSNKMLHDNKEGIQVDNTSTNTNHPEIGVDKGVLKNFTRSSGDVAETKIAADWKGGENCQRVHVLRKLMHLGM</sequence>
<name>C6TA90_SOYBN</name>
<dbReference type="ExpressionAtlas" id="C6TA90">
    <property type="expression patterns" value="baseline and differential"/>
</dbReference>
<accession>C6TA90</accession>
<dbReference type="AlphaFoldDB" id="C6TA90"/>
<organism evidence="2">
    <name type="scientific">Glycine max</name>
    <name type="common">Soybean</name>
    <name type="synonym">Glycine hispida</name>
    <dbReference type="NCBI Taxonomy" id="3847"/>
    <lineage>
        <taxon>Eukaryota</taxon>
        <taxon>Viridiplantae</taxon>
        <taxon>Streptophyta</taxon>
        <taxon>Embryophyta</taxon>
        <taxon>Tracheophyta</taxon>
        <taxon>Spermatophyta</taxon>
        <taxon>Magnoliopsida</taxon>
        <taxon>eudicotyledons</taxon>
        <taxon>Gunneridae</taxon>
        <taxon>Pentapetalae</taxon>
        <taxon>rosids</taxon>
        <taxon>fabids</taxon>
        <taxon>Fabales</taxon>
        <taxon>Fabaceae</taxon>
        <taxon>Papilionoideae</taxon>
        <taxon>50 kb inversion clade</taxon>
        <taxon>NPAAA clade</taxon>
        <taxon>indigoferoid/millettioid clade</taxon>
        <taxon>Phaseoleae</taxon>
        <taxon>Glycine</taxon>
        <taxon>Glycine subgen. Soja</taxon>
    </lineage>
</organism>
<evidence type="ECO:0000256" key="1">
    <source>
        <dbReference type="SAM" id="MobiDB-lite"/>
    </source>
</evidence>
<evidence type="ECO:0000313" key="2">
    <source>
        <dbReference type="EMBL" id="ACU18742.1"/>
    </source>
</evidence>
<feature type="compositionally biased region" description="Basic and acidic residues" evidence="1">
    <location>
        <begin position="1"/>
        <end position="16"/>
    </location>
</feature>
<dbReference type="EMBL" id="BT094425">
    <property type="protein sequence ID" value="ACU18742.1"/>
    <property type="molecule type" value="mRNA"/>
</dbReference>
<protein>
    <submittedName>
        <fullName evidence="2">Uncharacterized protein</fullName>
    </submittedName>
</protein>